<dbReference type="GO" id="GO:0004386">
    <property type="term" value="F:helicase activity"/>
    <property type="evidence" value="ECO:0007669"/>
    <property type="project" value="UniProtKB-KW"/>
</dbReference>
<dbReference type="SUPFAM" id="SSF53335">
    <property type="entry name" value="S-adenosyl-L-methionine-dependent methyltransferases"/>
    <property type="match status" value="1"/>
</dbReference>
<dbReference type="GO" id="GO:0005524">
    <property type="term" value="F:ATP binding"/>
    <property type="evidence" value="ECO:0007669"/>
    <property type="project" value="InterPro"/>
</dbReference>
<dbReference type="EMBL" id="FMYL01000003">
    <property type="protein sequence ID" value="SDB87030.1"/>
    <property type="molecule type" value="Genomic_DNA"/>
</dbReference>
<keyword evidence="1 3" id="KW-0547">Nucleotide-binding</keyword>
<sequence>MCHVNSSNALDILSFILNAMTKKQTLLFSDRVKSASVRQKDNNQAVQLLRQLQNSGENATIEQKEILAKYTGTGGNLVGEDGLKGSAYEYYTPTEVASSMWDLLKAQGFSGGSVLDPSAGTGIFSATAPKDILMHSVELSDISGGINQLVNGSDTHKVTVSPFEQVAFATEDEMFDAVMTNVPFGSNSDRGKNKILDKKYQRDTLEEYFIKRSLDKLRPNGLAMFVVPTKVLDGVKFRKFRQQILIRADLLGAYRLPNKVFDATGADVTTDIIVLKKFGRDVGEKINNLFEHGELSTLVDAQVLDSDIISGRYFKTYGRHFILGDTVTASGRFGEVERVVNDDSLSNILALVKKFPSSRIDYALLDATAEVEPLDVQEGDTRCVDGATFTLENGAWTQVDTVFNFNSNVLQTPYALLEANIDLDTLALYQSQMLAQQLKQPNWLVFLQDAIAGANKHQFDFWLCILSIIDALKQPQNNMAYSERYPTLTKYMTGYAQAYLNGAYTPKSSDFKRYLKTVSVVFDGSQPDGLSRYWHGESEAQVFEQELSAQQSYEKAIYTGNADHWQVDIQQLKLSNPDFDPMEDHHFCINADGTKVTLARDYYVGNYQEFLTNIEYEISQAHDPLIKEKLIHQKNEAKNRVSVIDVKKLQYDLIGTTVSIQVKAQFFNEFVDGLAILDAEDRLLVESKVTLAELIKYEKADIERGLMNDSNTRLRRFILNRVFNSINNNQRLSVPDHDSLSKVDHVHLQNMLLEYYNSLNVSFNVWLKSNDQFMAQLDQAMNAPSNKTFAVELDDAPLTINGFNPKKTGFIALNNYQNEEIRRLSRKFSGICGFDVGLGKTLTALASVQNMHNIGVKKRTMFVVPSHTISKWQTDVKMAYDNTDDVLVIGTNEMANESVNSKFNATDLSLLVRAQGKKYRKILITVDAFNMIPLRELTIEQHDRENNAKAIERNQDHERQDAHLATKIKKLNRYESKLAYFEDLGVDSLVFDEAQMFKNGKSGGDSFSRVKGLSLLSENTLSTRALSAAIKSWYVRGMSGSLNDGVVLLTATPFTNSPVEILTMLSLAIGDKEAMRLMGGETIHTTDDFLSTFASVQAIPQENITGQLHAPDTFIGFKNVNLLKSAIHGIANIQTARERGLKIPDEHEVQISVDLPDVDQASINDMKRFYDIAKDLVKGGAINASESDLLKYEQYKAMTGDIDETIAHPFNLIGRMSDVILTGKEMGLMRITPFDFDPSDIEVANKVMQKFNAKQVKIKSERRFPSVDDELVTSKFVEASDGSVSEIFTVQCQVSLDDQNSRLILNVDHAGAVAQLLSLVDQEQLQVKPKLSAKVQTMIENFKLEQSSPKYQGITKQLIFCDALAMQQIIKRGLMAFCGVRSSQIAIINAQTLPNGEKGTPDTEQMQAVQDMFASNHYLVVIANKKAETGIDLQIGTQAIHHLTTGWTPDSIQQRNGRGVRQGNNQDRVSVYYYNANGTFDEYKQRLISGKSDWIDQLMQQGTNVDGTLTVSRELTKRDYEELIKANNPDEIASLMKAKENREKSEFLAKTQAQSKLLYRNMMKSKYQEAVGFSALFFTRAQHDFERIIQLLKKQQKAQKDSVIQEYKAKIATITQQYDGLLGDDDASSKILNALASKVDISTRYSISAKSIIGSINPEIGYSDSIEWVDQNESLDNAVFNQVRNIQSNANNMKMATAQAFLDYADGPWSLSERQQLVDGVAALDENGVFWRDLDLIQSLDGSQFSYIKITSIDNNENIAIPKKWDKRDEYKAIEPKKRQIALDFMAHHDLALCKEHKVFDVNKLPRWALVFSKDIVEVENLVNQRVIENQQAWEKEYTSVRTGRIVHKVTGRIYLSKGCLHELKDTISDVVDGYNSIFPFDANSEFLGKVSVQNIYLKDLDIQGFAKTSDVYFFNESFVPYLDSINQTISVPEEWAFSFLSSDLTVRSLQSEALTSSEQGLAVKAFKEGIDNDELNRLLNAVMRSLFSNVVSNTNDLIDTFKTIAVVKRWIADMVLLDSNGQALEVNQIELANRIAITNTRNVKVIGLKAGDNKDNILYQNKNALKKTVKYAYWSRAGGMWIIDLASFENLIGLQWYDDQEIEIVEAKYK</sequence>
<keyword evidence="4" id="KW-1185">Reference proteome</keyword>
<protein>
    <submittedName>
        <fullName evidence="3">Helicase conserved C-terminal domain-containing protein</fullName>
    </submittedName>
</protein>
<dbReference type="InterPro" id="IPR001650">
    <property type="entry name" value="Helicase_C-like"/>
</dbReference>
<proteinExistence type="predicted"/>
<dbReference type="Pfam" id="PF07669">
    <property type="entry name" value="Eco57I"/>
    <property type="match status" value="1"/>
</dbReference>
<dbReference type="OrthoDB" id="9814088at2"/>
<feature type="domain" description="Helicase C-terminal" evidence="2">
    <location>
        <begin position="1343"/>
        <end position="1506"/>
    </location>
</feature>
<dbReference type="PANTHER" id="PTHR41313">
    <property type="entry name" value="ADENINE-SPECIFIC METHYLTRANSFERASE"/>
    <property type="match status" value="1"/>
</dbReference>
<dbReference type="SUPFAM" id="SSF52540">
    <property type="entry name" value="P-loop containing nucleoside triphosphate hydrolases"/>
    <property type="match status" value="2"/>
</dbReference>
<dbReference type="Proteomes" id="UP000242501">
    <property type="component" value="Unassembled WGS sequence"/>
</dbReference>
<keyword evidence="1 3" id="KW-0067">ATP-binding</keyword>
<dbReference type="GO" id="GO:0006304">
    <property type="term" value="P:DNA modification"/>
    <property type="evidence" value="ECO:0007669"/>
    <property type="project" value="InterPro"/>
</dbReference>
<evidence type="ECO:0000259" key="2">
    <source>
        <dbReference type="PROSITE" id="PS51194"/>
    </source>
</evidence>
<dbReference type="GO" id="GO:0009007">
    <property type="term" value="F:site-specific DNA-methyltransferase (adenine-specific) activity"/>
    <property type="evidence" value="ECO:0007669"/>
    <property type="project" value="UniProtKB-EC"/>
</dbReference>
<keyword evidence="1 3" id="KW-0347">Helicase</keyword>
<dbReference type="Gene3D" id="3.40.50.150">
    <property type="entry name" value="Vaccinia Virus protein VP39"/>
    <property type="match status" value="1"/>
</dbReference>
<dbReference type="PANTHER" id="PTHR41313:SF1">
    <property type="entry name" value="DNA METHYLASE ADENINE-SPECIFIC DOMAIN-CONTAINING PROTEIN"/>
    <property type="match status" value="1"/>
</dbReference>
<name>A0A1G6GY95_9GAMM</name>
<dbReference type="InterPro" id="IPR000330">
    <property type="entry name" value="SNF2_N"/>
</dbReference>
<dbReference type="STRING" id="1219383.SAMN05421733_10331"/>
<dbReference type="InterPro" id="IPR011639">
    <property type="entry name" value="MethylTrfase_TaqI-like_dom"/>
</dbReference>
<keyword evidence="1 3" id="KW-0378">Hydrolase</keyword>
<dbReference type="RefSeq" id="WP_092747002.1">
    <property type="nucleotide sequence ID" value="NZ_FMYL01000003.1"/>
</dbReference>
<accession>A0A1G6GY95</accession>
<evidence type="ECO:0000313" key="4">
    <source>
        <dbReference type="Proteomes" id="UP000242501"/>
    </source>
</evidence>
<dbReference type="InterPro" id="IPR052933">
    <property type="entry name" value="DNA_Protect_Modify"/>
</dbReference>
<dbReference type="PROSITE" id="PS51194">
    <property type="entry name" value="HELICASE_CTER"/>
    <property type="match status" value="1"/>
</dbReference>
<dbReference type="Pfam" id="PF00176">
    <property type="entry name" value="SNF2-rel_dom"/>
    <property type="match status" value="1"/>
</dbReference>
<organism evidence="3 4">
    <name type="scientific">Acinetobacter boissieri</name>
    <dbReference type="NCBI Taxonomy" id="1219383"/>
    <lineage>
        <taxon>Bacteria</taxon>
        <taxon>Pseudomonadati</taxon>
        <taxon>Pseudomonadota</taxon>
        <taxon>Gammaproteobacteria</taxon>
        <taxon>Moraxellales</taxon>
        <taxon>Moraxellaceae</taxon>
        <taxon>Acinetobacter</taxon>
    </lineage>
</organism>
<gene>
    <name evidence="3" type="ORF">SAMN05421733_10331</name>
</gene>
<dbReference type="InterPro" id="IPR027417">
    <property type="entry name" value="P-loop_NTPase"/>
</dbReference>
<dbReference type="PRINTS" id="PR00507">
    <property type="entry name" value="N12N6MTFRASE"/>
</dbReference>
<dbReference type="Gene3D" id="3.40.50.300">
    <property type="entry name" value="P-loop containing nucleotide triphosphate hydrolases"/>
    <property type="match status" value="2"/>
</dbReference>
<dbReference type="InterPro" id="IPR029063">
    <property type="entry name" value="SAM-dependent_MTases_sf"/>
</dbReference>
<evidence type="ECO:0000256" key="1">
    <source>
        <dbReference type="ARBA" id="ARBA00022806"/>
    </source>
</evidence>
<reference evidence="4" key="1">
    <citation type="submission" date="2016-09" db="EMBL/GenBank/DDBJ databases">
        <authorList>
            <person name="Varghese N."/>
            <person name="Submissions S."/>
        </authorList>
    </citation>
    <scope>NUCLEOTIDE SEQUENCE [LARGE SCALE GENOMIC DNA]</scope>
    <source>
        <strain evidence="4">ANC 4422</strain>
    </source>
</reference>
<evidence type="ECO:0000313" key="3">
    <source>
        <dbReference type="EMBL" id="SDB87030.1"/>
    </source>
</evidence>